<keyword evidence="3 11" id="KW-0808">Transferase</keyword>
<dbReference type="Gene3D" id="1.10.510.10">
    <property type="entry name" value="Transferase(Phosphotransferase) domain 1"/>
    <property type="match status" value="1"/>
</dbReference>
<protein>
    <submittedName>
        <fullName evidence="11">Glycogen synthase kinase 3 beta</fullName>
        <ecNumber evidence="11">2.7.11.26</ecNumber>
    </submittedName>
</protein>
<keyword evidence="6 7" id="KW-0067">ATP-binding</keyword>
<dbReference type="GO" id="GO:0005524">
    <property type="term" value="F:ATP binding"/>
    <property type="evidence" value="ECO:0007669"/>
    <property type="project" value="UniProtKB-UniRule"/>
</dbReference>
<name>A0A0D2M920_9CHLO</name>
<evidence type="ECO:0000259" key="10">
    <source>
        <dbReference type="PROSITE" id="PS50011"/>
    </source>
</evidence>
<reference evidence="11 12" key="1">
    <citation type="journal article" date="2013" name="BMC Genomics">
        <title>Reconstruction of the lipid metabolism for the microalga Monoraphidium neglectum from its genome sequence reveals characteristics suitable for biofuel production.</title>
        <authorList>
            <person name="Bogen C."/>
            <person name="Al-Dilaimi A."/>
            <person name="Albersmeier A."/>
            <person name="Wichmann J."/>
            <person name="Grundmann M."/>
            <person name="Rupp O."/>
            <person name="Lauersen K.J."/>
            <person name="Blifernez-Klassen O."/>
            <person name="Kalinowski J."/>
            <person name="Goesmann A."/>
            <person name="Mussgnug J.H."/>
            <person name="Kruse O."/>
        </authorList>
    </citation>
    <scope>NUCLEOTIDE SEQUENCE [LARGE SCALE GENOMIC DNA]</scope>
    <source>
        <strain evidence="11 12">SAG 48.87</strain>
    </source>
</reference>
<dbReference type="InterPro" id="IPR008271">
    <property type="entry name" value="Ser/Thr_kinase_AS"/>
</dbReference>
<dbReference type="PANTHER" id="PTHR24057">
    <property type="entry name" value="GLYCOGEN SYNTHASE KINASE-3 ALPHA"/>
    <property type="match status" value="1"/>
</dbReference>
<dbReference type="SUPFAM" id="SSF56112">
    <property type="entry name" value="Protein kinase-like (PK-like)"/>
    <property type="match status" value="1"/>
</dbReference>
<dbReference type="Gene3D" id="3.30.200.20">
    <property type="entry name" value="Phosphorylase Kinase, domain 1"/>
    <property type="match status" value="1"/>
</dbReference>
<dbReference type="KEGG" id="mng:MNEG_10437"/>
<evidence type="ECO:0000256" key="2">
    <source>
        <dbReference type="ARBA" id="ARBA00022527"/>
    </source>
</evidence>
<dbReference type="GO" id="GO:0007165">
    <property type="term" value="P:signal transduction"/>
    <property type="evidence" value="ECO:0007669"/>
    <property type="project" value="TreeGrafter"/>
</dbReference>
<dbReference type="GO" id="GO:0005737">
    <property type="term" value="C:cytoplasm"/>
    <property type="evidence" value="ECO:0007669"/>
    <property type="project" value="TreeGrafter"/>
</dbReference>
<evidence type="ECO:0000313" key="11">
    <source>
        <dbReference type="EMBL" id="KIY97526.1"/>
    </source>
</evidence>
<dbReference type="InterPro" id="IPR050591">
    <property type="entry name" value="GSK-3"/>
</dbReference>
<feature type="binding site" evidence="7">
    <location>
        <position position="128"/>
    </location>
    <ligand>
        <name>ATP</name>
        <dbReference type="ChEBI" id="CHEBI:30616"/>
    </ligand>
</feature>
<dbReference type="STRING" id="145388.A0A0D2M920"/>
<dbReference type="PANTHER" id="PTHR24057:SF0">
    <property type="entry name" value="PROTEIN KINASE SHAGGY-RELATED"/>
    <property type="match status" value="1"/>
</dbReference>
<dbReference type="EMBL" id="KK102532">
    <property type="protein sequence ID" value="KIY97526.1"/>
    <property type="molecule type" value="Genomic_DNA"/>
</dbReference>
<evidence type="ECO:0000256" key="1">
    <source>
        <dbReference type="ARBA" id="ARBA00005527"/>
    </source>
</evidence>
<dbReference type="FunFam" id="3.30.200.20:FF:000009">
    <property type="entry name" value="Glycogen synthase kinase-3 beta"/>
    <property type="match status" value="1"/>
</dbReference>
<dbReference type="InterPro" id="IPR011009">
    <property type="entry name" value="Kinase-like_dom_sf"/>
</dbReference>
<dbReference type="OrthoDB" id="272141at2759"/>
<gene>
    <name evidence="11" type="ORF">MNEG_10437</name>
</gene>
<evidence type="ECO:0000256" key="4">
    <source>
        <dbReference type="ARBA" id="ARBA00022741"/>
    </source>
</evidence>
<dbReference type="GeneID" id="25727599"/>
<dbReference type="AlphaFoldDB" id="A0A0D2M920"/>
<keyword evidence="5 11" id="KW-0418">Kinase</keyword>
<evidence type="ECO:0000256" key="6">
    <source>
        <dbReference type="ARBA" id="ARBA00022840"/>
    </source>
</evidence>
<dbReference type="PROSITE" id="PS00107">
    <property type="entry name" value="PROTEIN_KINASE_ATP"/>
    <property type="match status" value="1"/>
</dbReference>
<dbReference type="GO" id="GO:0005634">
    <property type="term" value="C:nucleus"/>
    <property type="evidence" value="ECO:0007669"/>
    <property type="project" value="TreeGrafter"/>
</dbReference>
<sequence length="373" mass="41389">MEKLRPVAALGAAFGSKASGEQAGMSSSVPQAAPAEGLPPGMQELTLEQREQQRQRHQPIPPEQQIFEGRVVEGEGRSGGHVITAVSGSGAGKQSFNFATDRVVGNGSFGVVFQATCLETAETVAIKKVLQDKRFKNRELQIMKVVDHPNIVKLKQCFYSQTEKDETFLHLVLEYVPDTVYRISKSYSKNNQRMPPIFVKLYTYQICRALGHIHRYGICHRDIKPQNLLVNTETHQLKLCDFGSAKVLVKGEPNISYICSRYYRAPELIFGATDYSSAIDVWSVGCVMAELLLGSPIFPGESGVDQLVEIIKYAPDRRFAAHEAMCHPFFDELRDPAARLPNGKALPPLFDWLPGELDGLPAEMAARLQQRSA</sequence>
<dbReference type="InterPro" id="IPR017441">
    <property type="entry name" value="Protein_kinase_ATP_BS"/>
</dbReference>
<dbReference type="PROSITE" id="PS00108">
    <property type="entry name" value="PROTEIN_KINASE_ST"/>
    <property type="match status" value="1"/>
</dbReference>
<evidence type="ECO:0000256" key="7">
    <source>
        <dbReference type="PROSITE-ProRule" id="PRU10141"/>
    </source>
</evidence>
<dbReference type="FunFam" id="1.10.510.10:FF:000624">
    <property type="entry name" value="Mitogen-activated protein kinase"/>
    <property type="match status" value="1"/>
</dbReference>
<dbReference type="GO" id="GO:0030154">
    <property type="term" value="P:cell differentiation"/>
    <property type="evidence" value="ECO:0007669"/>
    <property type="project" value="TreeGrafter"/>
</dbReference>
<dbReference type="EC" id="2.7.11.26" evidence="11"/>
<accession>A0A0D2M920</accession>
<feature type="domain" description="Protein kinase" evidence="10">
    <location>
        <begin position="98"/>
        <end position="353"/>
    </location>
</feature>
<dbReference type="Proteomes" id="UP000054498">
    <property type="component" value="Unassembled WGS sequence"/>
</dbReference>
<evidence type="ECO:0000256" key="3">
    <source>
        <dbReference type="ARBA" id="ARBA00022679"/>
    </source>
</evidence>
<evidence type="ECO:0000313" key="12">
    <source>
        <dbReference type="Proteomes" id="UP000054498"/>
    </source>
</evidence>
<dbReference type="InterPro" id="IPR039192">
    <property type="entry name" value="STKc_GSK3"/>
</dbReference>
<evidence type="ECO:0000256" key="9">
    <source>
        <dbReference type="SAM" id="MobiDB-lite"/>
    </source>
</evidence>
<dbReference type="GO" id="GO:0050321">
    <property type="term" value="F:tau-protein kinase activity"/>
    <property type="evidence" value="ECO:0007669"/>
    <property type="project" value="UniProtKB-EC"/>
</dbReference>
<dbReference type="InterPro" id="IPR000719">
    <property type="entry name" value="Prot_kinase_dom"/>
</dbReference>
<dbReference type="RefSeq" id="XP_013896546.1">
    <property type="nucleotide sequence ID" value="XM_014041092.1"/>
</dbReference>
<dbReference type="CDD" id="cd14137">
    <property type="entry name" value="STKc_GSK3"/>
    <property type="match status" value="1"/>
</dbReference>
<comment type="similarity">
    <text evidence="1">Belongs to the protein kinase superfamily. CMGC Ser/Thr protein kinase family. GSK-3 subfamily.</text>
</comment>
<keyword evidence="2 8" id="KW-0723">Serine/threonine-protein kinase</keyword>
<dbReference type="PROSITE" id="PS50011">
    <property type="entry name" value="PROTEIN_KINASE_DOM"/>
    <property type="match status" value="1"/>
</dbReference>
<evidence type="ECO:0000256" key="5">
    <source>
        <dbReference type="ARBA" id="ARBA00022777"/>
    </source>
</evidence>
<feature type="region of interest" description="Disordered" evidence="9">
    <location>
        <begin position="14"/>
        <end position="41"/>
    </location>
</feature>
<keyword evidence="4 7" id="KW-0547">Nucleotide-binding</keyword>
<dbReference type="Pfam" id="PF00069">
    <property type="entry name" value="Pkinase"/>
    <property type="match status" value="1"/>
</dbReference>
<organism evidence="11 12">
    <name type="scientific">Monoraphidium neglectum</name>
    <dbReference type="NCBI Taxonomy" id="145388"/>
    <lineage>
        <taxon>Eukaryota</taxon>
        <taxon>Viridiplantae</taxon>
        <taxon>Chlorophyta</taxon>
        <taxon>core chlorophytes</taxon>
        <taxon>Chlorophyceae</taxon>
        <taxon>CS clade</taxon>
        <taxon>Sphaeropleales</taxon>
        <taxon>Selenastraceae</taxon>
        <taxon>Monoraphidium</taxon>
    </lineage>
</organism>
<evidence type="ECO:0000256" key="8">
    <source>
        <dbReference type="RuleBase" id="RU000304"/>
    </source>
</evidence>
<dbReference type="SMART" id="SM00220">
    <property type="entry name" value="S_TKc"/>
    <property type="match status" value="1"/>
</dbReference>
<proteinExistence type="inferred from homology"/>
<keyword evidence="12" id="KW-1185">Reference proteome</keyword>